<feature type="compositionally biased region" description="Low complexity" evidence="1">
    <location>
        <begin position="29"/>
        <end position="39"/>
    </location>
</feature>
<dbReference type="AlphaFoldDB" id="A0A7J7G067"/>
<name>A0A7J7G067_CAMSI</name>
<accession>A0A7J7G067</accession>
<reference evidence="2 3" key="2">
    <citation type="submission" date="2020-07" db="EMBL/GenBank/DDBJ databases">
        <title>Genome assembly of wild tea tree DASZ reveals pedigree and selection history of tea varieties.</title>
        <authorList>
            <person name="Zhang W."/>
        </authorList>
    </citation>
    <scope>NUCLEOTIDE SEQUENCE [LARGE SCALE GENOMIC DNA]</scope>
    <source>
        <strain evidence="3">cv. G240</strain>
        <tissue evidence="2">Leaf</tissue>
    </source>
</reference>
<sequence length="354" mass="38384">MDKVDDSLHSGAHVCRPAPTPTSLQRHCSAASSPPTSTSTAQRRSLLASLCCHFPANPLSAGLGCCSSASHIHCPLNTLCVVTNSAAEPLLLLASLVQCRPHTFVHSTRHVWSCLVLLNLCSCGLATASSRSLLRLWSALFLGESPISCGQSGKTVTNPSSFAESMEAFREKLNVIKANVSGVNREDLTPLFQEEISTPVAALNLLKSRWSDIVEKEGCEEAVLNRFRYLPDSLIIATTRNMVSNLDESEIVYEDITSQKLSDPEMGMDRVSPKARSSSHREDQGQGEGNDAANSVPAGEPSCVGEEDLGLDGSYKLEICCETKSFYLTRVLIVLVFLKMLPHPYHSLTSHKIN</sequence>
<keyword evidence="3" id="KW-1185">Reference proteome</keyword>
<evidence type="ECO:0000256" key="1">
    <source>
        <dbReference type="SAM" id="MobiDB-lite"/>
    </source>
</evidence>
<evidence type="ECO:0000313" key="3">
    <source>
        <dbReference type="Proteomes" id="UP000593564"/>
    </source>
</evidence>
<gene>
    <name evidence="2" type="ORF">HYC85_029966</name>
</gene>
<protein>
    <submittedName>
        <fullName evidence="2">Uncharacterized protein</fullName>
    </submittedName>
</protein>
<reference evidence="3" key="1">
    <citation type="journal article" date="2020" name="Nat. Commun.">
        <title>Genome assembly of wild tea tree DASZ reveals pedigree and selection history of tea varieties.</title>
        <authorList>
            <person name="Zhang W."/>
            <person name="Zhang Y."/>
            <person name="Qiu H."/>
            <person name="Guo Y."/>
            <person name="Wan H."/>
            <person name="Zhang X."/>
            <person name="Scossa F."/>
            <person name="Alseekh S."/>
            <person name="Zhang Q."/>
            <person name="Wang P."/>
            <person name="Xu L."/>
            <person name="Schmidt M.H."/>
            <person name="Jia X."/>
            <person name="Li D."/>
            <person name="Zhu A."/>
            <person name="Guo F."/>
            <person name="Chen W."/>
            <person name="Ni D."/>
            <person name="Usadel B."/>
            <person name="Fernie A.R."/>
            <person name="Wen W."/>
        </authorList>
    </citation>
    <scope>NUCLEOTIDE SEQUENCE [LARGE SCALE GENOMIC DNA]</scope>
    <source>
        <strain evidence="3">cv. G240</strain>
    </source>
</reference>
<evidence type="ECO:0000313" key="2">
    <source>
        <dbReference type="EMBL" id="KAF5933795.1"/>
    </source>
</evidence>
<feature type="region of interest" description="Disordered" evidence="1">
    <location>
        <begin position="1"/>
        <end position="39"/>
    </location>
</feature>
<dbReference type="Proteomes" id="UP000593564">
    <property type="component" value="Unassembled WGS sequence"/>
</dbReference>
<comment type="caution">
    <text evidence="2">The sequence shown here is derived from an EMBL/GenBank/DDBJ whole genome shotgun (WGS) entry which is preliminary data.</text>
</comment>
<organism evidence="2 3">
    <name type="scientific">Camellia sinensis</name>
    <name type="common">Tea plant</name>
    <name type="synonym">Thea sinensis</name>
    <dbReference type="NCBI Taxonomy" id="4442"/>
    <lineage>
        <taxon>Eukaryota</taxon>
        <taxon>Viridiplantae</taxon>
        <taxon>Streptophyta</taxon>
        <taxon>Embryophyta</taxon>
        <taxon>Tracheophyta</taxon>
        <taxon>Spermatophyta</taxon>
        <taxon>Magnoliopsida</taxon>
        <taxon>eudicotyledons</taxon>
        <taxon>Gunneridae</taxon>
        <taxon>Pentapetalae</taxon>
        <taxon>asterids</taxon>
        <taxon>Ericales</taxon>
        <taxon>Theaceae</taxon>
        <taxon>Camellia</taxon>
    </lineage>
</organism>
<dbReference type="EMBL" id="JACBKZ010000014">
    <property type="protein sequence ID" value="KAF5933795.1"/>
    <property type="molecule type" value="Genomic_DNA"/>
</dbReference>
<feature type="region of interest" description="Disordered" evidence="1">
    <location>
        <begin position="262"/>
        <end position="301"/>
    </location>
</feature>
<proteinExistence type="predicted"/>